<accession>A0AAV1XNR0</accession>
<dbReference type="PANTHER" id="PTHR31807:SF38">
    <property type="entry name" value="QWRF MOTIF-CONTAINING PROTEIN 9"/>
    <property type="match status" value="1"/>
</dbReference>
<evidence type="ECO:0000256" key="2">
    <source>
        <dbReference type="SAM" id="MobiDB-lite"/>
    </source>
</evidence>
<feature type="compositionally biased region" description="Polar residues" evidence="2">
    <location>
        <begin position="172"/>
        <end position="184"/>
    </location>
</feature>
<sequence>MVAAISTPLNQKRTPTPTRPPLLPSESDNALAPPRRSKSREVSSRYMSSSSSSSSSSFSVSKRCVSPQITRTVNSTPSMIRHATPLLKRSQSVGRKRIGTPRFNSNALCAGAGNANVPCGGATQKVLFTSTRSLSVSFQCESFSIQVSKTKPAPSPAVSSLRKCTPERRKTTTTPCRNGGSDQQPWPGKIPVGNCMNRNSDCGGDSARKIVRSLQNSIADVRGSIERNKDGGSEVNASDNESLSSSSSSEFGGGGGGGRSHASVVPGRFWQEANTQSRRQKENPSSPSSRNGGNGNKPAIIVPSKLFGPKKVQVDCPVLSPRGIVNSRGLVVCSPIGSMIRPPSPSKLTTPWSPSRGISPSQSRTGLATSLSNRLSNEPSVLSFAVDVSRGKIWESRITDAHLLRLAYNRLLQWRFVNARADSALSVQTLNAEKSLYDVWLATSNLRESVRAKRTELQTLKQQFKLISILKEQMIYLEDWACLDLVYSGSLSGAIEGLKASTLRLPIVGGAKADLLNVKDTICSAMDVMQAMASSICVLLPKVGHMNSLVTEVANLNAKERALLKDCRDLLTNITAMQVKECSLRTHVSQITSECLSQNSTMKTSK</sequence>
<keyword evidence="4" id="KW-1185">Reference proteome</keyword>
<feature type="compositionally biased region" description="Polar residues" evidence="2">
    <location>
        <begin position="346"/>
        <end position="372"/>
    </location>
</feature>
<name>A0AAV1XNR0_LUPLU</name>
<dbReference type="PANTHER" id="PTHR31807">
    <property type="entry name" value="AUGMIN FAMILY MEMBER"/>
    <property type="match status" value="1"/>
</dbReference>
<feature type="region of interest" description="Disordered" evidence="2">
    <location>
        <begin position="1"/>
        <end position="59"/>
    </location>
</feature>
<protein>
    <recommendedName>
        <fullName evidence="5">QWRF motif-containing protein 2</fullName>
    </recommendedName>
</protein>
<feature type="region of interest" description="Disordered" evidence="2">
    <location>
        <begin position="151"/>
        <end position="191"/>
    </location>
</feature>
<evidence type="ECO:0000313" key="3">
    <source>
        <dbReference type="EMBL" id="CAL0322498.1"/>
    </source>
</evidence>
<feature type="region of interest" description="Disordered" evidence="2">
    <location>
        <begin position="342"/>
        <end position="372"/>
    </location>
</feature>
<dbReference type="GO" id="GO:0005737">
    <property type="term" value="C:cytoplasm"/>
    <property type="evidence" value="ECO:0007669"/>
    <property type="project" value="TreeGrafter"/>
</dbReference>
<dbReference type="GO" id="GO:0051225">
    <property type="term" value="P:spindle assembly"/>
    <property type="evidence" value="ECO:0007669"/>
    <property type="project" value="TreeGrafter"/>
</dbReference>
<feature type="compositionally biased region" description="Low complexity" evidence="2">
    <location>
        <begin position="44"/>
        <end position="59"/>
    </location>
</feature>
<feature type="region of interest" description="Disordered" evidence="2">
    <location>
        <begin position="221"/>
        <end position="302"/>
    </location>
</feature>
<reference evidence="3 4" key="1">
    <citation type="submission" date="2024-03" db="EMBL/GenBank/DDBJ databases">
        <authorList>
            <person name="Martinez-Hernandez J."/>
        </authorList>
    </citation>
    <scope>NUCLEOTIDE SEQUENCE [LARGE SCALE GENOMIC DNA]</scope>
</reference>
<organism evidence="3 4">
    <name type="scientific">Lupinus luteus</name>
    <name type="common">European yellow lupine</name>
    <dbReference type="NCBI Taxonomy" id="3873"/>
    <lineage>
        <taxon>Eukaryota</taxon>
        <taxon>Viridiplantae</taxon>
        <taxon>Streptophyta</taxon>
        <taxon>Embryophyta</taxon>
        <taxon>Tracheophyta</taxon>
        <taxon>Spermatophyta</taxon>
        <taxon>Magnoliopsida</taxon>
        <taxon>eudicotyledons</taxon>
        <taxon>Gunneridae</taxon>
        <taxon>Pentapetalae</taxon>
        <taxon>rosids</taxon>
        <taxon>fabids</taxon>
        <taxon>Fabales</taxon>
        <taxon>Fabaceae</taxon>
        <taxon>Papilionoideae</taxon>
        <taxon>50 kb inversion clade</taxon>
        <taxon>genistoids sensu lato</taxon>
        <taxon>core genistoids</taxon>
        <taxon>Genisteae</taxon>
        <taxon>Lupinus</taxon>
    </lineage>
</organism>
<evidence type="ECO:0000256" key="1">
    <source>
        <dbReference type="ARBA" id="ARBA00010016"/>
    </source>
</evidence>
<dbReference type="AlphaFoldDB" id="A0AAV1XNR0"/>
<gene>
    <name evidence="3" type="ORF">LLUT_LOCUS23558</name>
</gene>
<evidence type="ECO:0000313" key="4">
    <source>
        <dbReference type="Proteomes" id="UP001497480"/>
    </source>
</evidence>
<proteinExistence type="inferred from homology"/>
<dbReference type="InterPro" id="IPR007573">
    <property type="entry name" value="QWRF"/>
</dbReference>
<comment type="similarity">
    <text evidence="1">Belongs to the QWRF family.</text>
</comment>
<comment type="caution">
    <text evidence="3">The sequence shown here is derived from an EMBL/GenBank/DDBJ whole genome shotgun (WGS) entry which is preliminary data.</text>
</comment>
<feature type="compositionally biased region" description="Basic and acidic residues" evidence="2">
    <location>
        <begin position="223"/>
        <end position="232"/>
    </location>
</feature>
<dbReference type="Pfam" id="PF04484">
    <property type="entry name" value="QWRF"/>
    <property type="match status" value="1"/>
</dbReference>
<dbReference type="GO" id="GO:0005880">
    <property type="term" value="C:nuclear microtubule"/>
    <property type="evidence" value="ECO:0007669"/>
    <property type="project" value="TreeGrafter"/>
</dbReference>
<dbReference type="GO" id="GO:0008017">
    <property type="term" value="F:microtubule binding"/>
    <property type="evidence" value="ECO:0007669"/>
    <property type="project" value="TreeGrafter"/>
</dbReference>
<dbReference type="EMBL" id="CAXHTB010000016">
    <property type="protein sequence ID" value="CAL0322498.1"/>
    <property type="molecule type" value="Genomic_DNA"/>
</dbReference>
<evidence type="ECO:0008006" key="5">
    <source>
        <dbReference type="Google" id="ProtNLM"/>
    </source>
</evidence>
<dbReference type="Proteomes" id="UP001497480">
    <property type="component" value="Unassembled WGS sequence"/>
</dbReference>